<evidence type="ECO:0000259" key="1">
    <source>
        <dbReference type="Pfam" id="PF18735"/>
    </source>
</evidence>
<sequence>MKVRTVDQLLDRISSERVWRIREIAALRSQCFSTSVSVDAQRAVRRSFLPIAYAHWEGFVKKSSHYYLEFVSMQGLKLCELNWPFVSLFLIKEFQADLLGSGSFALEGVCQAISSRSEDRVRLRYKDVISTKSNLNSDVLRDICRSLGLNYSDFQPKELFIDAGLVAKRNHIAHGEAQDIDGEEIDSVKDEVIWLIDCFRNKLENAAINAEYKLA</sequence>
<name>A0A1H5YM62_9RHOB</name>
<dbReference type="Pfam" id="PF18735">
    <property type="entry name" value="HEPN_RiboL-PSP"/>
    <property type="match status" value="1"/>
</dbReference>
<protein>
    <recommendedName>
        <fullName evidence="1">RiboL-PSP-HEPN domain-containing protein</fullName>
    </recommendedName>
</protein>
<dbReference type="RefSeq" id="WP_146064242.1">
    <property type="nucleotide sequence ID" value="NZ_FNVD01000020.1"/>
</dbReference>
<accession>A0A1H5YM62</accession>
<evidence type="ECO:0000313" key="3">
    <source>
        <dbReference type="Proteomes" id="UP000236742"/>
    </source>
</evidence>
<dbReference type="AlphaFoldDB" id="A0A1H5YM62"/>
<organism evidence="2 3">
    <name type="scientific">Jhaorihella thermophila</name>
    <dbReference type="NCBI Taxonomy" id="488547"/>
    <lineage>
        <taxon>Bacteria</taxon>
        <taxon>Pseudomonadati</taxon>
        <taxon>Pseudomonadota</taxon>
        <taxon>Alphaproteobacteria</taxon>
        <taxon>Rhodobacterales</taxon>
        <taxon>Paracoccaceae</taxon>
        <taxon>Jhaorihella</taxon>
    </lineage>
</organism>
<dbReference type="EMBL" id="FNVD01000020">
    <property type="protein sequence ID" value="SEG25168.1"/>
    <property type="molecule type" value="Genomic_DNA"/>
</dbReference>
<dbReference type="Proteomes" id="UP000236742">
    <property type="component" value="Unassembled WGS sequence"/>
</dbReference>
<reference evidence="2 3" key="1">
    <citation type="submission" date="2016-10" db="EMBL/GenBank/DDBJ databases">
        <authorList>
            <person name="de Groot N.N."/>
        </authorList>
    </citation>
    <scope>NUCLEOTIDE SEQUENCE [LARGE SCALE GENOMIC DNA]</scope>
    <source>
        <strain evidence="2 3">DSM 23413</strain>
    </source>
</reference>
<gene>
    <name evidence="2" type="ORF">SAMN05421751_12038</name>
</gene>
<proteinExistence type="predicted"/>
<dbReference type="InterPro" id="IPR041519">
    <property type="entry name" value="HEPN_RiboL-PSP"/>
</dbReference>
<dbReference type="OrthoDB" id="4111339at2"/>
<keyword evidence="3" id="KW-1185">Reference proteome</keyword>
<evidence type="ECO:0000313" key="2">
    <source>
        <dbReference type="EMBL" id="SEG25168.1"/>
    </source>
</evidence>
<feature type="domain" description="RiboL-PSP-HEPN" evidence="1">
    <location>
        <begin position="16"/>
        <end position="205"/>
    </location>
</feature>